<dbReference type="EMBL" id="JACHFD010000004">
    <property type="protein sequence ID" value="MBB5350771.1"/>
    <property type="molecule type" value="Genomic_DNA"/>
</dbReference>
<reference evidence="10 11" key="1">
    <citation type="submission" date="2020-08" db="EMBL/GenBank/DDBJ databases">
        <title>Genomic Encyclopedia of Type Strains, Phase IV (KMG-IV): sequencing the most valuable type-strain genomes for metagenomic binning, comparative biology and taxonomic classification.</title>
        <authorList>
            <person name="Goeker M."/>
        </authorList>
    </citation>
    <scope>NUCLEOTIDE SEQUENCE [LARGE SCALE GENOMIC DNA]</scope>
    <source>
        <strain evidence="10 11">YC6886</strain>
    </source>
</reference>
<evidence type="ECO:0000256" key="3">
    <source>
        <dbReference type="ARBA" id="ARBA00022676"/>
    </source>
</evidence>
<feature type="transmembrane region" description="Helical" evidence="8">
    <location>
        <begin position="279"/>
        <end position="297"/>
    </location>
</feature>
<proteinExistence type="predicted"/>
<feature type="transmembrane region" description="Helical" evidence="8">
    <location>
        <begin position="220"/>
        <end position="239"/>
    </location>
</feature>
<feature type="transmembrane region" description="Helical" evidence="8">
    <location>
        <begin position="373"/>
        <end position="394"/>
    </location>
</feature>
<comment type="caution">
    <text evidence="10">The sequence shown here is derived from an EMBL/GenBank/DDBJ whole genome shotgun (WGS) entry which is preliminary data.</text>
</comment>
<evidence type="ECO:0000259" key="9">
    <source>
        <dbReference type="Pfam" id="PF02366"/>
    </source>
</evidence>
<dbReference type="GO" id="GO:0009103">
    <property type="term" value="P:lipopolysaccharide biosynthetic process"/>
    <property type="evidence" value="ECO:0007669"/>
    <property type="project" value="UniProtKB-ARBA"/>
</dbReference>
<dbReference type="Proteomes" id="UP000557717">
    <property type="component" value="Unassembled WGS sequence"/>
</dbReference>
<keyword evidence="7 8" id="KW-0472">Membrane</keyword>
<organism evidence="10 11">
    <name type="scientific">Haloferula luteola</name>
    <dbReference type="NCBI Taxonomy" id="595692"/>
    <lineage>
        <taxon>Bacteria</taxon>
        <taxon>Pseudomonadati</taxon>
        <taxon>Verrucomicrobiota</taxon>
        <taxon>Verrucomicrobiia</taxon>
        <taxon>Verrucomicrobiales</taxon>
        <taxon>Verrucomicrobiaceae</taxon>
        <taxon>Haloferula</taxon>
    </lineage>
</organism>
<sequence length="500" mass="55820">MTPPHRSPSGFSLNSRQRVAVISSFGLLLLLRVLAIFAVPFTDTTEARYAEIARKMVETNNWITPQFDYGVPFWGKPPLHTWLAAAGMELFGVNEFGGRILIFFTACGLLALLHHWVKKERGRDTAWLSTTLLTGCALFFVSMATVMTDLAMLAGTALSMVGFWNALQGGKHSQRWGYGFFVGQAIGLLAKGPVAMVLTVLPLALWVLLHRRWRDTWQRLPWLSGTALMLLLTVPWYAAAEIKTPGFLRYFIIGEHFQRFLVSGWKGDLYGSGHAKPRGMIWAFWVIAMLPWTPLLLAPLARWKQVLQGFRGDAGSWRTYLLLWAVTPMIFFTLATNIIPTYVLSGVPAAVILGLEAWVLVGWHRGRAFPRAFMGTCWASLAIFTVGIVLIGAGDSTLTKGSQKLAVAWSDVPGYDFNYYGKRSFSAEFYSAGSAHQLRDFAALRSLTTNGQPDVLEIRRELLPLIPPEVLSHFEKRTEVGDDLVFIEKPEIRKEVASAH</sequence>
<dbReference type="GO" id="GO:0010041">
    <property type="term" value="P:response to iron(III) ion"/>
    <property type="evidence" value="ECO:0007669"/>
    <property type="project" value="TreeGrafter"/>
</dbReference>
<keyword evidence="4 10" id="KW-0808">Transferase</keyword>
<evidence type="ECO:0000313" key="11">
    <source>
        <dbReference type="Proteomes" id="UP000557717"/>
    </source>
</evidence>
<evidence type="ECO:0000256" key="6">
    <source>
        <dbReference type="ARBA" id="ARBA00022989"/>
    </source>
</evidence>
<keyword evidence="2" id="KW-1003">Cell membrane</keyword>
<feature type="domain" description="ArnT-like N-terminal" evidence="9">
    <location>
        <begin position="40"/>
        <end position="251"/>
    </location>
</feature>
<dbReference type="PANTHER" id="PTHR33908">
    <property type="entry name" value="MANNOSYLTRANSFERASE YKCB-RELATED"/>
    <property type="match status" value="1"/>
</dbReference>
<dbReference type="AlphaFoldDB" id="A0A840VD43"/>
<feature type="transmembrane region" description="Helical" evidence="8">
    <location>
        <begin position="317"/>
        <end position="335"/>
    </location>
</feature>
<protein>
    <submittedName>
        <fullName evidence="10">4-amino-4-deoxy-L-arabinose transferase-like glycosyltransferase</fullName>
    </submittedName>
</protein>
<dbReference type="GO" id="GO:0016763">
    <property type="term" value="F:pentosyltransferase activity"/>
    <property type="evidence" value="ECO:0007669"/>
    <property type="project" value="TreeGrafter"/>
</dbReference>
<keyword evidence="3" id="KW-0328">Glycosyltransferase</keyword>
<accession>A0A840VD43</accession>
<evidence type="ECO:0000256" key="8">
    <source>
        <dbReference type="SAM" id="Phobius"/>
    </source>
</evidence>
<dbReference type="GO" id="GO:0000030">
    <property type="term" value="F:mannosyltransferase activity"/>
    <property type="evidence" value="ECO:0007669"/>
    <property type="project" value="InterPro"/>
</dbReference>
<keyword evidence="11" id="KW-1185">Reference proteome</keyword>
<feature type="transmembrane region" description="Helical" evidence="8">
    <location>
        <begin position="125"/>
        <end position="144"/>
    </location>
</feature>
<keyword evidence="5 8" id="KW-0812">Transmembrane</keyword>
<comment type="subcellular location">
    <subcellularLocation>
        <location evidence="1">Cell membrane</location>
        <topology evidence="1">Multi-pass membrane protein</topology>
    </subcellularLocation>
</comment>
<name>A0A840VD43_9BACT</name>
<feature type="transmembrane region" description="Helical" evidence="8">
    <location>
        <begin position="20"/>
        <end position="41"/>
    </location>
</feature>
<keyword evidence="6 8" id="KW-1133">Transmembrane helix</keyword>
<dbReference type="PANTHER" id="PTHR33908:SF3">
    <property type="entry name" value="UNDECAPRENYL PHOSPHATE-ALPHA-4-AMINO-4-DEOXY-L-ARABINOSE ARABINOSYL TRANSFERASE"/>
    <property type="match status" value="1"/>
</dbReference>
<gene>
    <name evidence="10" type="ORF">HNR46_001005</name>
</gene>
<dbReference type="GO" id="GO:0006493">
    <property type="term" value="P:protein O-linked glycosylation"/>
    <property type="evidence" value="ECO:0007669"/>
    <property type="project" value="InterPro"/>
</dbReference>
<dbReference type="InterPro" id="IPR050297">
    <property type="entry name" value="LipidA_mod_glycosyltrf_83"/>
</dbReference>
<dbReference type="RefSeq" id="WP_184016354.1">
    <property type="nucleotide sequence ID" value="NZ_JACHFD010000004.1"/>
</dbReference>
<feature type="transmembrane region" description="Helical" evidence="8">
    <location>
        <begin position="188"/>
        <end position="208"/>
    </location>
</feature>
<evidence type="ECO:0000256" key="7">
    <source>
        <dbReference type="ARBA" id="ARBA00023136"/>
    </source>
</evidence>
<dbReference type="InterPro" id="IPR003342">
    <property type="entry name" value="ArnT-like_N"/>
</dbReference>
<evidence type="ECO:0000256" key="1">
    <source>
        <dbReference type="ARBA" id="ARBA00004651"/>
    </source>
</evidence>
<evidence type="ECO:0000256" key="2">
    <source>
        <dbReference type="ARBA" id="ARBA00022475"/>
    </source>
</evidence>
<dbReference type="GO" id="GO:0005886">
    <property type="term" value="C:plasma membrane"/>
    <property type="evidence" value="ECO:0007669"/>
    <property type="project" value="UniProtKB-SubCell"/>
</dbReference>
<dbReference type="Pfam" id="PF02366">
    <property type="entry name" value="PMT"/>
    <property type="match status" value="1"/>
</dbReference>
<evidence type="ECO:0000256" key="5">
    <source>
        <dbReference type="ARBA" id="ARBA00022692"/>
    </source>
</evidence>
<evidence type="ECO:0000313" key="10">
    <source>
        <dbReference type="EMBL" id="MBB5350771.1"/>
    </source>
</evidence>
<evidence type="ECO:0000256" key="4">
    <source>
        <dbReference type="ARBA" id="ARBA00022679"/>
    </source>
</evidence>
<feature type="transmembrane region" description="Helical" evidence="8">
    <location>
        <begin position="96"/>
        <end position="113"/>
    </location>
</feature>